<proteinExistence type="predicted"/>
<organism evidence="3 4">
    <name type="scientific">Clathrus columnatus</name>
    <dbReference type="NCBI Taxonomy" id="1419009"/>
    <lineage>
        <taxon>Eukaryota</taxon>
        <taxon>Fungi</taxon>
        <taxon>Dikarya</taxon>
        <taxon>Basidiomycota</taxon>
        <taxon>Agaricomycotina</taxon>
        <taxon>Agaricomycetes</taxon>
        <taxon>Phallomycetidae</taxon>
        <taxon>Phallales</taxon>
        <taxon>Clathraceae</taxon>
        <taxon>Clathrus</taxon>
    </lineage>
</organism>
<keyword evidence="1" id="KW-0378">Hydrolase</keyword>
<keyword evidence="4" id="KW-1185">Reference proteome</keyword>
<evidence type="ECO:0000259" key="2">
    <source>
        <dbReference type="Pfam" id="PF07859"/>
    </source>
</evidence>
<dbReference type="PANTHER" id="PTHR48081:SF8">
    <property type="entry name" value="ALPHA_BETA HYDROLASE FOLD-3 DOMAIN-CONTAINING PROTEIN-RELATED"/>
    <property type="match status" value="1"/>
</dbReference>
<dbReference type="AlphaFoldDB" id="A0AAV5AMP8"/>
<name>A0AAV5AMP8_9AGAM</name>
<dbReference type="Proteomes" id="UP001050691">
    <property type="component" value="Unassembled WGS sequence"/>
</dbReference>
<dbReference type="InterPro" id="IPR013094">
    <property type="entry name" value="AB_hydrolase_3"/>
</dbReference>
<dbReference type="SUPFAM" id="SSF53474">
    <property type="entry name" value="alpha/beta-Hydrolases"/>
    <property type="match status" value="1"/>
</dbReference>
<dbReference type="InterPro" id="IPR050300">
    <property type="entry name" value="GDXG_lipolytic_enzyme"/>
</dbReference>
<reference evidence="3" key="1">
    <citation type="submission" date="2021-10" db="EMBL/GenBank/DDBJ databases">
        <title>De novo Genome Assembly of Clathrus columnatus (Basidiomycota, Fungi) Using Illumina and Nanopore Sequence Data.</title>
        <authorList>
            <person name="Ogiso-Tanaka E."/>
            <person name="Itagaki H."/>
            <person name="Hosoya T."/>
            <person name="Hosaka K."/>
        </authorList>
    </citation>
    <scope>NUCLEOTIDE SEQUENCE</scope>
    <source>
        <strain evidence="3">MO-923</strain>
    </source>
</reference>
<gene>
    <name evidence="3" type="ORF">Clacol_007957</name>
</gene>
<comment type="caution">
    <text evidence="3">The sequence shown here is derived from an EMBL/GenBank/DDBJ whole genome shotgun (WGS) entry which is preliminary data.</text>
</comment>
<dbReference type="Pfam" id="PF07859">
    <property type="entry name" value="Abhydrolase_3"/>
    <property type="match status" value="1"/>
</dbReference>
<protein>
    <recommendedName>
        <fullName evidence="2">Alpha/beta hydrolase fold-3 domain-containing protein</fullName>
    </recommendedName>
</protein>
<evidence type="ECO:0000256" key="1">
    <source>
        <dbReference type="ARBA" id="ARBA00022801"/>
    </source>
</evidence>
<feature type="domain" description="Alpha/beta hydrolase fold-3" evidence="2">
    <location>
        <begin position="92"/>
        <end position="319"/>
    </location>
</feature>
<evidence type="ECO:0000313" key="4">
    <source>
        <dbReference type="Proteomes" id="UP001050691"/>
    </source>
</evidence>
<sequence>MAQYAHLSIPDPEWATVSATLPVAKPFVSIQAFLEEMAVIMAMRNSGPENKGPTEGLKVIETTVQVENGDIRVKAFIPDPQENEVDGFPLLIWMFGGGFVIGSIDDNDGFLRNLSVNSRIVCVAGDYRKAPEHPFPAAINDSYASLKWALSHSFELSVNVSKGLIIAGVSSGGNIAAVLTQRSLKDPELKGKVTGQLLLIPTLIAHNAYPEKYKSELLSFDKDEDKYILTKNYAIACSGKKQVLSHYTLHEMYHGGLQGTNPEVSPLLSESFEGLPPTYIQICGLDLLRDEAFLYEKLLKEAGVPTKVDVYPGLPHGFYASFPHFKASKKQKEDFVNGLDWALGRRGSKP</sequence>
<dbReference type="Gene3D" id="3.40.50.1820">
    <property type="entry name" value="alpha/beta hydrolase"/>
    <property type="match status" value="1"/>
</dbReference>
<dbReference type="PANTHER" id="PTHR48081">
    <property type="entry name" value="AB HYDROLASE SUPERFAMILY PROTEIN C4A8.06C"/>
    <property type="match status" value="1"/>
</dbReference>
<dbReference type="GO" id="GO:0016787">
    <property type="term" value="F:hydrolase activity"/>
    <property type="evidence" value="ECO:0007669"/>
    <property type="project" value="UniProtKB-KW"/>
</dbReference>
<accession>A0AAV5AMP8</accession>
<dbReference type="EMBL" id="BPWL01000009">
    <property type="protein sequence ID" value="GJJ13701.1"/>
    <property type="molecule type" value="Genomic_DNA"/>
</dbReference>
<dbReference type="InterPro" id="IPR029058">
    <property type="entry name" value="AB_hydrolase_fold"/>
</dbReference>
<evidence type="ECO:0000313" key="3">
    <source>
        <dbReference type="EMBL" id="GJJ13701.1"/>
    </source>
</evidence>